<dbReference type="EC" id="3.4.19.3" evidence="9"/>
<evidence type="ECO:0000256" key="2">
    <source>
        <dbReference type="ARBA" id="ARBA00002280"/>
    </source>
</evidence>
<dbReference type="GO" id="GO:0006508">
    <property type="term" value="P:proteolysis"/>
    <property type="evidence" value="ECO:0007669"/>
    <property type="project" value="UniProtKB-KW"/>
</dbReference>
<keyword evidence="5 9" id="KW-0963">Cytoplasm</keyword>
<feature type="active site" evidence="9">
    <location>
        <position position="165"/>
    </location>
</feature>
<dbReference type="PANTHER" id="PTHR23402">
    <property type="entry name" value="PROTEASE FAMILY C15 PYROGLUTAMYL-PEPTIDASE I-RELATED"/>
    <property type="match status" value="1"/>
</dbReference>
<comment type="similarity">
    <text evidence="4 9">Belongs to the peptidase C15 family.</text>
</comment>
<comment type="subunit">
    <text evidence="9">Homotetramer.</text>
</comment>
<dbReference type="NCBIfam" id="TIGR00504">
    <property type="entry name" value="pyro_pdase"/>
    <property type="match status" value="1"/>
</dbReference>
<organism evidence="12 13">
    <name type="scientific">Caloramator quimbayensis</name>
    <dbReference type="NCBI Taxonomy" id="1147123"/>
    <lineage>
        <taxon>Bacteria</taxon>
        <taxon>Bacillati</taxon>
        <taxon>Bacillota</taxon>
        <taxon>Clostridia</taxon>
        <taxon>Eubacteriales</taxon>
        <taxon>Clostridiaceae</taxon>
        <taxon>Caloramator</taxon>
    </lineage>
</organism>
<keyword evidence="7 9" id="KW-0378">Hydrolase</keyword>
<dbReference type="PIRSF" id="PIRSF015592">
    <property type="entry name" value="Prld-crbxl_pptds"/>
    <property type="match status" value="1"/>
</dbReference>
<dbReference type="RefSeq" id="WP_078697020.1">
    <property type="nucleotide sequence ID" value="NZ_FUYH01000015.1"/>
</dbReference>
<dbReference type="PRINTS" id="PR00706">
    <property type="entry name" value="PYROGLUPTASE"/>
</dbReference>
<proteinExistence type="inferred from homology"/>
<keyword evidence="8 9" id="KW-0788">Thiol protease</keyword>
<evidence type="ECO:0000256" key="10">
    <source>
        <dbReference type="PROSITE-ProRule" id="PRU10076"/>
    </source>
</evidence>
<keyword evidence="13" id="KW-1185">Reference proteome</keyword>
<dbReference type="FunFam" id="3.40.630.20:FF:000001">
    <property type="entry name" value="Pyrrolidone-carboxylate peptidase"/>
    <property type="match status" value="1"/>
</dbReference>
<dbReference type="HAMAP" id="MF_00417">
    <property type="entry name" value="Pyrrolid_peptidase"/>
    <property type="match status" value="1"/>
</dbReference>
<evidence type="ECO:0000256" key="6">
    <source>
        <dbReference type="ARBA" id="ARBA00022670"/>
    </source>
</evidence>
<dbReference type="PANTHER" id="PTHR23402:SF1">
    <property type="entry name" value="PYROGLUTAMYL-PEPTIDASE I"/>
    <property type="match status" value="1"/>
</dbReference>
<dbReference type="PROSITE" id="PS01333">
    <property type="entry name" value="PYRASE_GLU"/>
    <property type="match status" value="1"/>
</dbReference>
<dbReference type="Proteomes" id="UP000190105">
    <property type="component" value="Unassembled WGS sequence"/>
</dbReference>
<evidence type="ECO:0000313" key="13">
    <source>
        <dbReference type="Proteomes" id="UP000190105"/>
    </source>
</evidence>
<name>A0A1T4XWN8_9CLOT</name>
<evidence type="ECO:0000256" key="8">
    <source>
        <dbReference type="ARBA" id="ARBA00022807"/>
    </source>
</evidence>
<dbReference type="Pfam" id="PF01470">
    <property type="entry name" value="Peptidase_C15"/>
    <property type="match status" value="1"/>
</dbReference>
<evidence type="ECO:0000256" key="4">
    <source>
        <dbReference type="ARBA" id="ARBA00006641"/>
    </source>
</evidence>
<protein>
    <recommendedName>
        <fullName evidence="9">Pyrrolidone-carboxylate peptidase</fullName>
        <ecNumber evidence="9">3.4.19.3</ecNumber>
    </recommendedName>
    <alternativeName>
        <fullName evidence="9">5-oxoprolyl-peptidase</fullName>
    </alternativeName>
    <alternativeName>
        <fullName evidence="9">Pyroglutamyl-peptidase I</fullName>
        <shortName evidence="9">PGP-I</shortName>
        <shortName evidence="9">Pyrase</shortName>
    </alternativeName>
</protein>
<feature type="active site" evidence="9 11">
    <location>
        <position position="141"/>
    </location>
</feature>
<dbReference type="Gene3D" id="3.40.630.20">
    <property type="entry name" value="Peptidase C15, pyroglutamyl peptidase I-like"/>
    <property type="match status" value="1"/>
</dbReference>
<evidence type="ECO:0000256" key="9">
    <source>
        <dbReference type="HAMAP-Rule" id="MF_00417"/>
    </source>
</evidence>
<comment type="function">
    <text evidence="2 9">Removes 5-oxoproline from various penultimate amino acid residues except L-proline.</text>
</comment>
<dbReference type="EMBL" id="FUYH01000015">
    <property type="protein sequence ID" value="SKA93957.1"/>
    <property type="molecule type" value="Genomic_DNA"/>
</dbReference>
<dbReference type="GO" id="GO:0005829">
    <property type="term" value="C:cytosol"/>
    <property type="evidence" value="ECO:0007669"/>
    <property type="project" value="InterPro"/>
</dbReference>
<evidence type="ECO:0000256" key="11">
    <source>
        <dbReference type="PROSITE-ProRule" id="PRU10077"/>
    </source>
</evidence>
<dbReference type="OrthoDB" id="9779738at2"/>
<dbReference type="NCBIfam" id="NF009676">
    <property type="entry name" value="PRK13197.1"/>
    <property type="match status" value="1"/>
</dbReference>
<dbReference type="InterPro" id="IPR016125">
    <property type="entry name" value="Peptidase_C15-like"/>
</dbReference>
<comment type="catalytic activity">
    <reaction evidence="1 9 10">
        <text>Release of an N-terminal pyroglutamyl group from a polypeptide, the second amino acid generally not being Pro.</text>
        <dbReference type="EC" id="3.4.19.3"/>
    </reaction>
</comment>
<gene>
    <name evidence="9" type="primary">pcp</name>
    <name evidence="12" type="ORF">SAMN05443428_11525</name>
</gene>
<dbReference type="CDD" id="cd00501">
    <property type="entry name" value="Peptidase_C15"/>
    <property type="match status" value="1"/>
</dbReference>
<dbReference type="InterPro" id="IPR033693">
    <property type="entry name" value="PGPEP1_Glu_AS"/>
</dbReference>
<dbReference type="GO" id="GO:0016920">
    <property type="term" value="F:pyroglutamyl-peptidase activity"/>
    <property type="evidence" value="ECO:0007669"/>
    <property type="project" value="UniProtKB-UniRule"/>
</dbReference>
<evidence type="ECO:0000313" key="12">
    <source>
        <dbReference type="EMBL" id="SKA93957.1"/>
    </source>
</evidence>
<reference evidence="13" key="1">
    <citation type="submission" date="2017-02" db="EMBL/GenBank/DDBJ databases">
        <authorList>
            <person name="Varghese N."/>
            <person name="Submissions S."/>
        </authorList>
    </citation>
    <scope>NUCLEOTIDE SEQUENCE [LARGE SCALE GENOMIC DNA]</scope>
    <source>
        <strain evidence="13">USBA 833</strain>
    </source>
</reference>
<evidence type="ECO:0000256" key="5">
    <source>
        <dbReference type="ARBA" id="ARBA00022490"/>
    </source>
</evidence>
<dbReference type="InterPro" id="IPR033694">
    <property type="entry name" value="PGPEP1_Cys_AS"/>
</dbReference>
<evidence type="ECO:0000256" key="7">
    <source>
        <dbReference type="ARBA" id="ARBA00022801"/>
    </source>
</evidence>
<dbReference type="InterPro" id="IPR000816">
    <property type="entry name" value="Peptidase_C15"/>
</dbReference>
<dbReference type="STRING" id="1147123.SAMN05443428_11525"/>
<evidence type="ECO:0000256" key="3">
    <source>
        <dbReference type="ARBA" id="ARBA00004496"/>
    </source>
</evidence>
<sequence length="213" mass="23656">MKVLLTGFEPFGGERVNPSYEAIKNMPDIIENIQIVKAEIPTVFKKSIQVLEEKIIEHNPDIVICVGQAGGRFEISIERIAINADDARIPDNEGNQPIDEKIFSDGDAAYFSKLPIKAIAEEIKKFGIPAAVSNTAGTFVCNHVMYGLLYLIDKKYANIKGGFIHVPFIPQQVINKFNTPYMSLEQITQALIIAVKASVNYEEDIKITQGKIC</sequence>
<feature type="active site" evidence="9 10">
    <location>
        <position position="78"/>
    </location>
</feature>
<dbReference type="InterPro" id="IPR029762">
    <property type="entry name" value="PGP-I_bact-type"/>
</dbReference>
<dbReference type="PROSITE" id="PS01334">
    <property type="entry name" value="PYRASE_CYS"/>
    <property type="match status" value="1"/>
</dbReference>
<dbReference type="InterPro" id="IPR036440">
    <property type="entry name" value="Peptidase_C15-like_sf"/>
</dbReference>
<keyword evidence="6 9" id="KW-0645">Protease</keyword>
<evidence type="ECO:0000256" key="1">
    <source>
        <dbReference type="ARBA" id="ARBA00001770"/>
    </source>
</evidence>
<dbReference type="AlphaFoldDB" id="A0A1T4XWN8"/>
<comment type="subcellular location">
    <subcellularLocation>
        <location evidence="3 9">Cytoplasm</location>
    </subcellularLocation>
</comment>
<dbReference type="SUPFAM" id="SSF53182">
    <property type="entry name" value="Pyrrolidone carboxyl peptidase (pyroglutamate aminopeptidase)"/>
    <property type="match status" value="1"/>
</dbReference>
<accession>A0A1T4XWN8</accession>